<comment type="caution">
    <text evidence="2">The sequence shown here is derived from an EMBL/GenBank/DDBJ whole genome shotgun (WGS) entry which is preliminary data.</text>
</comment>
<dbReference type="EMBL" id="JQFK01001473">
    <property type="protein sequence ID" value="KGK34601.1"/>
    <property type="molecule type" value="Genomic_DNA"/>
</dbReference>
<evidence type="ECO:0000256" key="1">
    <source>
        <dbReference type="SAM" id="MobiDB-lite"/>
    </source>
</evidence>
<reference evidence="3" key="1">
    <citation type="journal article" date="2014" name="Microb. Cell Fact.">
        <title>Exploiting Issatchenkia orientalis SD108 for succinic acid production.</title>
        <authorList>
            <person name="Xiao H."/>
            <person name="Shao Z."/>
            <person name="Jiang Y."/>
            <person name="Dole S."/>
            <person name="Zhao H."/>
        </authorList>
    </citation>
    <scope>NUCLEOTIDE SEQUENCE [LARGE SCALE GENOMIC DNA]</scope>
    <source>
        <strain evidence="3">SD108</strain>
    </source>
</reference>
<proteinExistence type="predicted"/>
<evidence type="ECO:0000313" key="2">
    <source>
        <dbReference type="EMBL" id="KGK34601.1"/>
    </source>
</evidence>
<gene>
    <name evidence="2" type="ORF">JL09_g6251</name>
</gene>
<feature type="region of interest" description="Disordered" evidence="1">
    <location>
        <begin position="20"/>
        <end position="44"/>
    </location>
</feature>
<organism evidence="2 3">
    <name type="scientific">Pichia kudriavzevii</name>
    <name type="common">Yeast</name>
    <name type="synonym">Issatchenkia orientalis</name>
    <dbReference type="NCBI Taxonomy" id="4909"/>
    <lineage>
        <taxon>Eukaryota</taxon>
        <taxon>Fungi</taxon>
        <taxon>Dikarya</taxon>
        <taxon>Ascomycota</taxon>
        <taxon>Saccharomycotina</taxon>
        <taxon>Pichiomycetes</taxon>
        <taxon>Pichiales</taxon>
        <taxon>Pichiaceae</taxon>
        <taxon>Pichia</taxon>
    </lineage>
</organism>
<dbReference type="AlphaFoldDB" id="A0A099NRS3"/>
<name>A0A099NRS3_PICKU</name>
<evidence type="ECO:0000313" key="3">
    <source>
        <dbReference type="Proteomes" id="UP000029867"/>
    </source>
</evidence>
<dbReference type="HOGENOM" id="CLU_3224713_0_0_1"/>
<feature type="compositionally biased region" description="Polar residues" evidence="1">
    <location>
        <begin position="24"/>
        <end position="36"/>
    </location>
</feature>
<protein>
    <submittedName>
        <fullName evidence="2">Uncharacterized protein</fullName>
    </submittedName>
</protein>
<sequence>MTDKLMSMLQQATLHAEKERTFGESIQESPQINQQEALLMGKRS</sequence>
<dbReference type="Proteomes" id="UP000029867">
    <property type="component" value="Unassembled WGS sequence"/>
</dbReference>
<accession>A0A099NRS3</accession>